<evidence type="ECO:0000313" key="10">
    <source>
        <dbReference type="VGNC" id="VGNC:54448"/>
    </source>
</evidence>
<keyword evidence="3" id="KW-0813">Transport</keyword>
<keyword evidence="9" id="KW-1185">Reference proteome</keyword>
<feature type="region of interest" description="Disordered" evidence="7">
    <location>
        <begin position="315"/>
        <end position="357"/>
    </location>
</feature>
<reference evidence="8" key="3">
    <citation type="submission" date="2025-09" db="UniProtKB">
        <authorList>
            <consortium name="Ensembl"/>
        </authorList>
    </citation>
    <scope>IDENTIFICATION</scope>
    <source>
        <strain evidence="8">Hereford</strain>
    </source>
</reference>
<feature type="compositionally biased region" description="Low complexity" evidence="7">
    <location>
        <begin position="201"/>
        <end position="226"/>
    </location>
</feature>
<dbReference type="GO" id="GO:0005874">
    <property type="term" value="C:microtubule"/>
    <property type="evidence" value="ECO:0000318"/>
    <property type="project" value="GO_Central"/>
</dbReference>
<dbReference type="InParanoid" id="E1B919"/>
<dbReference type="GO" id="GO:0005798">
    <property type="term" value="C:Golgi-associated vesicle"/>
    <property type="evidence" value="ECO:0000318"/>
    <property type="project" value="GO_Central"/>
</dbReference>
<keyword evidence="6" id="KW-0206">Cytoskeleton</keyword>
<feature type="compositionally biased region" description="Basic and acidic residues" evidence="7">
    <location>
        <begin position="117"/>
        <end position="137"/>
    </location>
</feature>
<reference evidence="8" key="1">
    <citation type="submission" date="2018-03" db="EMBL/GenBank/DDBJ databases">
        <title>ARS-UCD1.2.</title>
        <authorList>
            <person name="Rosen B.D."/>
            <person name="Bickhart D.M."/>
            <person name="Koren S."/>
            <person name="Schnabel R.D."/>
            <person name="Hall R."/>
            <person name="Zimin A."/>
            <person name="Dreischer C."/>
            <person name="Schultheiss S."/>
            <person name="Schroeder S.G."/>
            <person name="Elsik C.G."/>
            <person name="Couldrey C."/>
            <person name="Liu G.E."/>
            <person name="Van Tassell C.P."/>
            <person name="Phillippy A.M."/>
            <person name="Smith T.P.L."/>
            <person name="Medrano J.F."/>
        </authorList>
    </citation>
    <scope>NUCLEOTIDE SEQUENCE [LARGE SCALE GENOMIC DNA]</scope>
    <source>
        <strain evidence="8">Hereford</strain>
    </source>
</reference>
<dbReference type="PANTHER" id="PTHR14759:SF29">
    <property type="entry name" value="MICROTUBULE-ASSOCIATED PROTEIN 6"/>
    <property type="match status" value="1"/>
</dbReference>
<dbReference type="CTD" id="4135"/>
<organism evidence="8 9">
    <name type="scientific">Bos taurus</name>
    <name type="common">Bovine</name>
    <dbReference type="NCBI Taxonomy" id="9913"/>
    <lineage>
        <taxon>Eukaryota</taxon>
        <taxon>Metazoa</taxon>
        <taxon>Chordata</taxon>
        <taxon>Craniata</taxon>
        <taxon>Vertebrata</taxon>
        <taxon>Euteleostomi</taxon>
        <taxon>Mammalia</taxon>
        <taxon>Eutheria</taxon>
        <taxon>Laurasiatheria</taxon>
        <taxon>Artiodactyla</taxon>
        <taxon>Ruminantia</taxon>
        <taxon>Pecora</taxon>
        <taxon>Bovidae</taxon>
        <taxon>Bovinae</taxon>
        <taxon>Bos</taxon>
    </lineage>
</organism>
<evidence type="ECO:0000256" key="4">
    <source>
        <dbReference type="ARBA" id="ARBA00022490"/>
    </source>
</evidence>
<feature type="region of interest" description="Disordered" evidence="7">
    <location>
        <begin position="262"/>
        <end position="295"/>
    </location>
</feature>
<dbReference type="GO" id="GO:0030425">
    <property type="term" value="C:dendrite"/>
    <property type="evidence" value="ECO:0000318"/>
    <property type="project" value="GO_Central"/>
</dbReference>
<comment type="subcellular location">
    <subcellularLocation>
        <location evidence="1">Cytoplasm</location>
        <location evidence="1">Cytoskeleton</location>
    </subcellularLocation>
</comment>
<feature type="region of interest" description="Disordered" evidence="7">
    <location>
        <begin position="37"/>
        <end position="153"/>
    </location>
</feature>
<feature type="compositionally biased region" description="Pro residues" evidence="7">
    <location>
        <begin position="889"/>
        <end position="898"/>
    </location>
</feature>
<dbReference type="AlphaFoldDB" id="E1B919"/>
<dbReference type="Ensembl" id="ENSBTAT00000001366.8">
    <property type="protein sequence ID" value="ENSBTAP00000001366.7"/>
    <property type="gene ID" value="ENSBTAG00000001028.8"/>
</dbReference>
<feature type="compositionally biased region" description="Low complexity" evidence="7">
    <location>
        <begin position="103"/>
        <end position="113"/>
    </location>
</feature>
<evidence type="ECO:0000313" key="9">
    <source>
        <dbReference type="Proteomes" id="UP000009136"/>
    </source>
</evidence>
<dbReference type="GO" id="GO:0032418">
    <property type="term" value="P:lysosome localization"/>
    <property type="evidence" value="ECO:0007669"/>
    <property type="project" value="Ensembl"/>
</dbReference>
<dbReference type="InterPro" id="IPR007882">
    <property type="entry name" value="MAP6"/>
</dbReference>
<feature type="compositionally biased region" description="Low complexity" evidence="7">
    <location>
        <begin position="315"/>
        <end position="324"/>
    </location>
</feature>
<dbReference type="STRING" id="9913.ENSBTAP00000001366"/>
<dbReference type="GO" id="GO:0000226">
    <property type="term" value="P:microtubule cytoskeleton organization"/>
    <property type="evidence" value="ECO:0007669"/>
    <property type="project" value="InterPro"/>
</dbReference>
<keyword evidence="5" id="KW-0493">Microtubule</keyword>
<comment type="similarity">
    <text evidence="2">Belongs to the STOP family.</text>
</comment>
<feature type="region of interest" description="Disordered" evidence="7">
    <location>
        <begin position="370"/>
        <end position="443"/>
    </location>
</feature>
<dbReference type="PaxDb" id="9913-ENSBTAP00000001366"/>
<dbReference type="GO" id="GO:0070507">
    <property type="term" value="P:regulation of microtubule cytoskeleton organization"/>
    <property type="evidence" value="ECO:0000318"/>
    <property type="project" value="GO_Central"/>
</dbReference>
<evidence type="ECO:0000256" key="1">
    <source>
        <dbReference type="ARBA" id="ARBA00004245"/>
    </source>
</evidence>
<dbReference type="GO" id="GO:0048813">
    <property type="term" value="P:dendrite morphogenesis"/>
    <property type="evidence" value="ECO:0000318"/>
    <property type="project" value="GO_Central"/>
</dbReference>
<dbReference type="GlyGen" id="E1B919">
    <property type="glycosylation" value="10 sites"/>
</dbReference>
<feature type="compositionally biased region" description="Basic and acidic residues" evidence="7">
    <location>
        <begin position="527"/>
        <end position="536"/>
    </location>
</feature>
<dbReference type="GO" id="GO:0050772">
    <property type="term" value="P:positive regulation of axonogenesis"/>
    <property type="evidence" value="ECO:0000318"/>
    <property type="project" value="GO_Central"/>
</dbReference>
<feature type="compositionally biased region" description="Low complexity" evidence="7">
    <location>
        <begin position="370"/>
        <end position="391"/>
    </location>
</feature>
<evidence type="ECO:0000256" key="7">
    <source>
        <dbReference type="SAM" id="MobiDB-lite"/>
    </source>
</evidence>
<feature type="compositionally biased region" description="Basic and acidic residues" evidence="7">
    <location>
        <begin position="596"/>
        <end position="610"/>
    </location>
</feature>
<dbReference type="FunCoup" id="E1B919">
    <property type="interactions" value="1039"/>
</dbReference>
<dbReference type="GO" id="GO:0030705">
    <property type="term" value="P:cytoskeleton-dependent intracellular transport"/>
    <property type="evidence" value="ECO:0000318"/>
    <property type="project" value="GO_Central"/>
</dbReference>
<feature type="region of interest" description="Disordered" evidence="7">
    <location>
        <begin position="470"/>
        <end position="840"/>
    </location>
</feature>
<dbReference type="GO" id="GO:0030424">
    <property type="term" value="C:axon"/>
    <property type="evidence" value="ECO:0000318"/>
    <property type="project" value="GO_Central"/>
</dbReference>
<feature type="compositionally biased region" description="Basic residues" evidence="7">
    <location>
        <begin position="543"/>
        <end position="558"/>
    </location>
</feature>
<dbReference type="GO" id="GO:0008017">
    <property type="term" value="F:microtubule binding"/>
    <property type="evidence" value="ECO:0000318"/>
    <property type="project" value="GO_Central"/>
</dbReference>
<name>E1B919_BOVIN</name>
<dbReference type="GO" id="GO:0048471">
    <property type="term" value="C:perinuclear region of cytoplasm"/>
    <property type="evidence" value="ECO:0007669"/>
    <property type="project" value="Ensembl"/>
</dbReference>
<dbReference type="VGNC" id="VGNC:54448">
    <property type="gene designation" value="MAP6"/>
</dbReference>
<dbReference type="OMA" id="KKPGPAW"/>
<dbReference type="KEGG" id="bta:518794"/>
<keyword evidence="4" id="KW-0963">Cytoplasm</keyword>
<dbReference type="PANTHER" id="PTHR14759">
    <property type="entry name" value="STOP PROTEIN"/>
    <property type="match status" value="1"/>
</dbReference>
<accession>E1B919</accession>
<dbReference type="eggNOG" id="ENOG502QS1F">
    <property type="taxonomic scope" value="Eukaryota"/>
</dbReference>
<evidence type="ECO:0000313" key="8">
    <source>
        <dbReference type="Ensembl" id="ENSBTAP00000001366.7"/>
    </source>
</evidence>
<dbReference type="Bgee" id="ENSBTAG00000001028">
    <property type="expression patterns" value="Expressed in retina and 43 other cell types or tissues"/>
</dbReference>
<dbReference type="VEuPathDB" id="HostDB:ENSBTAG00000001028"/>
<dbReference type="GeneTree" id="ENSGT00530000063947"/>
<feature type="region of interest" description="Disordered" evidence="7">
    <location>
        <begin position="854"/>
        <end position="912"/>
    </location>
</feature>
<evidence type="ECO:0000256" key="2">
    <source>
        <dbReference type="ARBA" id="ARBA00005728"/>
    </source>
</evidence>
<sequence>MAWPCITRACCIARFWNQLDKADIAVPLVFTKYSEATEHPGAPPSHQQPAPAPPSARTVAIETQPAQGDGDAVARATGPAPGPSGERESGASSGRSGPGPTSGSGSTSSVGPADSVMRQDYRAWKVQRPEPSCRPRSEYQPSDAPFERETQYQKDFRAWPLPRRGDHPWIPKPVQIATSSLAAAPALRAPQRRPQSQERWPVPAAEASEQEAAPGGAGVLAAGKASGADERDTRKKPGPAWMVRRAEVSQSQERWLVQAAEAPEQEVAPTGAGVLAAGKASGADERDTRKKPGPAWMVRRAEVPQSQEHWLGQAAEAPEQEAAPGGTGVLAAGKASGADERDTRKKPGPAWMVRRAEVSQSQERWLVQAAEAPEQEAVPGGAGVPAAGKASGADERDTRKKPGPAWMVRRAEALGQEQTPLPAAQDQVQATGPEAGRGRAAADALNRQIREEVASAVSSSYRNEFRAWTDIKPVKPIKAKPQYKPPDDKMAHETSYSAQFKGEANKPTPADNKVIDRRRIRSLYSEPFKEPPKVEKPSLQSSKAKKTSVSHKPPRKAKDKQGASGRASKKKSAEGARTAPPTADKEQSAEMNNKLAEAKESQVEPTRDSPKNQGPVATEPDKDQGPVGPGPLKDQGPGIQEPSKGQGPTVPEPLKDQAPVVPEPLKDLGPILPASIKDQDHTVPEPLKKEGSVIPASVKDQDSLAPMPLKNQSPMVPLLKDQGPTASAPVKDQGPLVPAPVKDQGPVVPEPVDQGPMVPAPIKDQGPTVPETVDQGPMVPAPVKDQGPMVPEPVDQGPMVSAPVKDQGPTVPEPVDQGPMVSAPVKDQGPMVPEPDQRPVVLEPVKSQVPIIPVPLKDQDPQVPPAAKDQGPVVPKPLKTQGLRSPQLPTVPPPPPVMIPTVPHAEYVDGSP</sequence>
<gene>
    <name evidence="8 10" type="primary">MAP6</name>
</gene>
<feature type="region of interest" description="Disordered" evidence="7">
    <location>
        <begin position="186"/>
        <end position="247"/>
    </location>
</feature>
<evidence type="ECO:0000256" key="3">
    <source>
        <dbReference type="ARBA" id="ARBA00022448"/>
    </source>
</evidence>
<proteinExistence type="inferred from homology"/>
<protein>
    <submittedName>
        <fullName evidence="8">Microtubule associated protein 6</fullName>
    </submittedName>
</protein>
<feature type="compositionally biased region" description="Basic and acidic residues" evidence="7">
    <location>
        <begin position="677"/>
        <end position="691"/>
    </location>
</feature>
<dbReference type="HOGENOM" id="CLU_018049_1_0_1"/>
<reference evidence="8" key="2">
    <citation type="submission" date="2025-08" db="UniProtKB">
        <authorList>
            <consortium name="Ensembl"/>
        </authorList>
    </citation>
    <scope>IDENTIFICATION</scope>
    <source>
        <strain evidence="8">Hereford</strain>
    </source>
</reference>
<dbReference type="Proteomes" id="UP000009136">
    <property type="component" value="Chromosome 15"/>
</dbReference>
<evidence type="ECO:0000256" key="6">
    <source>
        <dbReference type="ARBA" id="ARBA00023212"/>
    </source>
</evidence>
<dbReference type="OrthoDB" id="9632339at2759"/>
<dbReference type="GO" id="GO:0005516">
    <property type="term" value="F:calmodulin binding"/>
    <property type="evidence" value="ECO:0007669"/>
    <property type="project" value="InterPro"/>
</dbReference>
<dbReference type="GO" id="GO:0005801">
    <property type="term" value="C:cis-Golgi network"/>
    <property type="evidence" value="ECO:0000318"/>
    <property type="project" value="GO_Central"/>
</dbReference>
<evidence type="ECO:0000256" key="5">
    <source>
        <dbReference type="ARBA" id="ARBA00022701"/>
    </source>
</evidence>